<name>A0A2N3MXU6_9PEZI</name>
<keyword evidence="8 9" id="KW-0624">Polysaccharide degradation</keyword>
<dbReference type="NCBIfam" id="TIGR01840">
    <property type="entry name" value="esterase_phb"/>
    <property type="match status" value="1"/>
</dbReference>
<dbReference type="Proteomes" id="UP000233524">
    <property type="component" value="Unassembled WGS sequence"/>
</dbReference>
<dbReference type="GO" id="GO:0052689">
    <property type="term" value="F:carboxylic ester hydrolase activity"/>
    <property type="evidence" value="ECO:0007669"/>
    <property type="project" value="UniProtKB-KW"/>
</dbReference>
<dbReference type="AlphaFoldDB" id="A0A2N3MXU6"/>
<feature type="chain" id="PRO_5029036727" description="Carboxylic ester hydrolase" evidence="9">
    <location>
        <begin position="24"/>
        <end position="302"/>
    </location>
</feature>
<keyword evidence="3 9" id="KW-0964">Secreted</keyword>
<dbReference type="EC" id="3.1.1.-" evidence="9"/>
<dbReference type="SUPFAM" id="SSF53474">
    <property type="entry name" value="alpha/beta-Hydrolases"/>
    <property type="match status" value="2"/>
</dbReference>
<dbReference type="Gene3D" id="3.40.50.1820">
    <property type="entry name" value="alpha/beta hydrolase"/>
    <property type="match status" value="1"/>
</dbReference>
<dbReference type="EMBL" id="NLAX01001623">
    <property type="protein sequence ID" value="PKS04996.1"/>
    <property type="molecule type" value="Genomic_DNA"/>
</dbReference>
<dbReference type="STRING" id="41688.A0A2N3MXU6"/>
<gene>
    <name evidence="10" type="ORF">jhhlp_008362</name>
</gene>
<dbReference type="InterPro" id="IPR029058">
    <property type="entry name" value="AB_hydrolase_fold"/>
</dbReference>
<accession>A0A2N3MXU6</accession>
<comment type="similarity">
    <text evidence="9">Belongs to the carbohydrate esterase 1 (CE1) family.</text>
</comment>
<dbReference type="GO" id="GO:0005576">
    <property type="term" value="C:extracellular region"/>
    <property type="evidence" value="ECO:0007669"/>
    <property type="project" value="UniProtKB-SubCell"/>
</dbReference>
<keyword evidence="4 9" id="KW-0732">Signal</keyword>
<evidence type="ECO:0000256" key="1">
    <source>
        <dbReference type="ARBA" id="ARBA00004613"/>
    </source>
</evidence>
<dbReference type="PANTHER" id="PTHR43037">
    <property type="entry name" value="UNNAMED PRODUCT-RELATED"/>
    <property type="match status" value="1"/>
</dbReference>
<reference evidence="10 11" key="1">
    <citation type="journal article" date="2017" name="G3 (Bethesda)">
        <title>First Draft Genome Sequence of the Pathogenic Fungus Lomentospora prolificans (Formerly Scedosporium prolificans).</title>
        <authorList>
            <person name="Luo R."/>
            <person name="Zimin A."/>
            <person name="Workman R."/>
            <person name="Fan Y."/>
            <person name="Pertea G."/>
            <person name="Grossman N."/>
            <person name="Wear M.P."/>
            <person name="Jia B."/>
            <person name="Miller H."/>
            <person name="Casadevall A."/>
            <person name="Timp W."/>
            <person name="Zhang S.X."/>
            <person name="Salzberg S.L."/>
        </authorList>
    </citation>
    <scope>NUCLEOTIDE SEQUENCE [LARGE SCALE GENOMIC DNA]</scope>
    <source>
        <strain evidence="10 11">JHH-5317</strain>
    </source>
</reference>
<evidence type="ECO:0000313" key="10">
    <source>
        <dbReference type="EMBL" id="PKS04996.1"/>
    </source>
</evidence>
<comment type="caution">
    <text evidence="10">The sequence shown here is derived from an EMBL/GenBank/DDBJ whole genome shotgun (WGS) entry which is preliminary data.</text>
</comment>
<evidence type="ECO:0000256" key="2">
    <source>
        <dbReference type="ARBA" id="ARBA00022487"/>
    </source>
</evidence>
<organism evidence="10 11">
    <name type="scientific">Lomentospora prolificans</name>
    <dbReference type="NCBI Taxonomy" id="41688"/>
    <lineage>
        <taxon>Eukaryota</taxon>
        <taxon>Fungi</taxon>
        <taxon>Dikarya</taxon>
        <taxon>Ascomycota</taxon>
        <taxon>Pezizomycotina</taxon>
        <taxon>Sordariomycetes</taxon>
        <taxon>Hypocreomycetidae</taxon>
        <taxon>Microascales</taxon>
        <taxon>Microascaceae</taxon>
        <taxon>Lomentospora</taxon>
    </lineage>
</organism>
<dbReference type="VEuPathDB" id="FungiDB:jhhlp_008362"/>
<evidence type="ECO:0000256" key="7">
    <source>
        <dbReference type="ARBA" id="ARBA00023277"/>
    </source>
</evidence>
<keyword evidence="6" id="KW-0325">Glycoprotein</keyword>
<evidence type="ECO:0000313" key="11">
    <source>
        <dbReference type="Proteomes" id="UP000233524"/>
    </source>
</evidence>
<dbReference type="PANTHER" id="PTHR43037:SF3">
    <property type="entry name" value="FERULOYL ESTERASE B"/>
    <property type="match status" value="1"/>
</dbReference>
<keyword evidence="7 9" id="KW-0119">Carbohydrate metabolism</keyword>
<evidence type="ECO:0000256" key="6">
    <source>
        <dbReference type="ARBA" id="ARBA00023180"/>
    </source>
</evidence>
<comment type="function">
    <text evidence="9">Esterase involved in the hydrolysis of xylan, a major structural heterogeneous polysaccharide found in plant biomass representing the second most abundant polysaccharide in the biosphere, after cellulose.</text>
</comment>
<evidence type="ECO:0000256" key="3">
    <source>
        <dbReference type="ARBA" id="ARBA00022525"/>
    </source>
</evidence>
<keyword evidence="2 9" id="KW-0719">Serine esterase</keyword>
<dbReference type="Pfam" id="PF10503">
    <property type="entry name" value="Esterase_PHB"/>
    <property type="match status" value="1"/>
</dbReference>
<dbReference type="InterPro" id="IPR050955">
    <property type="entry name" value="Plant_Biomass_Hydrol_Est"/>
</dbReference>
<dbReference type="GO" id="GO:0045493">
    <property type="term" value="P:xylan catabolic process"/>
    <property type="evidence" value="ECO:0007669"/>
    <property type="project" value="UniProtKB-UniRule"/>
</dbReference>
<protein>
    <recommendedName>
        <fullName evidence="9">Carboxylic ester hydrolase</fullName>
        <ecNumber evidence="9">3.1.1.-</ecNumber>
    </recommendedName>
</protein>
<dbReference type="OrthoDB" id="2425929at2759"/>
<feature type="signal peptide" evidence="9">
    <location>
        <begin position="1"/>
        <end position="23"/>
    </location>
</feature>
<evidence type="ECO:0000256" key="9">
    <source>
        <dbReference type="RuleBase" id="RU367147"/>
    </source>
</evidence>
<comment type="subcellular location">
    <subcellularLocation>
        <location evidence="1 9">Secreted</location>
    </subcellularLocation>
</comment>
<evidence type="ECO:0000256" key="5">
    <source>
        <dbReference type="ARBA" id="ARBA00022801"/>
    </source>
</evidence>
<proteinExistence type="inferred from homology"/>
<evidence type="ECO:0000256" key="4">
    <source>
        <dbReference type="ARBA" id="ARBA00022729"/>
    </source>
</evidence>
<dbReference type="InterPro" id="IPR010126">
    <property type="entry name" value="Esterase_phb"/>
</dbReference>
<dbReference type="InParanoid" id="A0A2N3MXU6"/>
<keyword evidence="11" id="KW-1185">Reference proteome</keyword>
<sequence length="302" mass="32056">MFFTLTRAKAALSLLAFFSTGYAGSSKQITEWGDNPTNLGAVIVYTPDTVAENPAVVLALHPCGGTGQMYQSMTGLNKYADDHGFIVLYPTSKSQNGMNCWDAHSEKSLKHDGGGDSQGLAGMTKWAIETYNGDPEKVFVVGGSSGAMETNVLAATYPDLFKGAISYSGVPAACWAGSPISTPLSSDLSCPLGQKASTYTADQWAELAKSCYPGYDGPYPKMMIIHGTADTAVTVNNLAAQLSQWATVKGLEFSKNVTDDPIARWKKIEYGDGTELVGYEVQGGGHIPPFQGALAMEFWGLA</sequence>
<evidence type="ECO:0000256" key="8">
    <source>
        <dbReference type="ARBA" id="ARBA00023326"/>
    </source>
</evidence>
<keyword evidence="5 9" id="KW-0378">Hydrolase</keyword>